<dbReference type="EMBL" id="BNJG01000001">
    <property type="protein sequence ID" value="GHO52949.1"/>
    <property type="molecule type" value="Genomic_DNA"/>
</dbReference>
<name>A0ABQ3UJP4_9CHLR</name>
<dbReference type="Proteomes" id="UP000654345">
    <property type="component" value="Unassembled WGS sequence"/>
</dbReference>
<evidence type="ECO:0000313" key="2">
    <source>
        <dbReference type="Proteomes" id="UP000654345"/>
    </source>
</evidence>
<gene>
    <name evidence="1" type="ORF">KSB_14240</name>
</gene>
<dbReference type="RefSeq" id="WP_201369804.1">
    <property type="nucleotide sequence ID" value="NZ_BNJG01000001.1"/>
</dbReference>
<keyword evidence="2" id="KW-1185">Reference proteome</keyword>
<comment type="caution">
    <text evidence="1">The sequence shown here is derived from an EMBL/GenBank/DDBJ whole genome shotgun (WGS) entry which is preliminary data.</text>
</comment>
<evidence type="ECO:0000313" key="1">
    <source>
        <dbReference type="EMBL" id="GHO52949.1"/>
    </source>
</evidence>
<accession>A0ABQ3UJP4</accession>
<sequence length="135" mass="15642">MSKSIPYTSLEESQPSDFLVHISYECILQERAREFDSYIYEIACSIVYPATTGHLSLRITGANSYRRSNIKEVPVTYHERGATTYVELFEDEQLEVRIITLNGIYSKAIYVARKQELCEQYARQLTSNLHKMKCS</sequence>
<proteinExistence type="predicted"/>
<reference evidence="1 2" key="1">
    <citation type="journal article" date="2021" name="Int. J. Syst. Evol. Microbiol.">
        <title>Reticulibacter mediterranei gen. nov., sp. nov., within the new family Reticulibacteraceae fam. nov., and Ktedonospora formicarum gen. nov., sp. nov., Ktedonobacter robiniae sp. nov., Dictyobacter formicarum sp. nov. and Dictyobacter arantiisoli sp. nov., belonging to the class Ktedonobacteria.</title>
        <authorList>
            <person name="Yabe S."/>
            <person name="Zheng Y."/>
            <person name="Wang C.M."/>
            <person name="Sakai Y."/>
            <person name="Abe K."/>
            <person name="Yokota A."/>
            <person name="Donadio S."/>
            <person name="Cavaletti L."/>
            <person name="Monciardini P."/>
        </authorList>
    </citation>
    <scope>NUCLEOTIDE SEQUENCE [LARGE SCALE GENOMIC DNA]</scope>
    <source>
        <strain evidence="1 2">SOSP1-30</strain>
    </source>
</reference>
<protein>
    <submittedName>
        <fullName evidence="1">Uncharacterized protein</fullName>
    </submittedName>
</protein>
<organism evidence="1 2">
    <name type="scientific">Ktedonobacter robiniae</name>
    <dbReference type="NCBI Taxonomy" id="2778365"/>
    <lineage>
        <taxon>Bacteria</taxon>
        <taxon>Bacillati</taxon>
        <taxon>Chloroflexota</taxon>
        <taxon>Ktedonobacteria</taxon>
        <taxon>Ktedonobacterales</taxon>
        <taxon>Ktedonobacteraceae</taxon>
        <taxon>Ktedonobacter</taxon>
    </lineage>
</organism>